<organism evidence="1 2">
    <name type="scientific">Lichtheimia ornata</name>
    <dbReference type="NCBI Taxonomy" id="688661"/>
    <lineage>
        <taxon>Eukaryota</taxon>
        <taxon>Fungi</taxon>
        <taxon>Fungi incertae sedis</taxon>
        <taxon>Mucoromycota</taxon>
        <taxon>Mucoromycotina</taxon>
        <taxon>Mucoromycetes</taxon>
        <taxon>Mucorales</taxon>
        <taxon>Lichtheimiaceae</taxon>
        <taxon>Lichtheimia</taxon>
    </lineage>
</organism>
<evidence type="ECO:0000313" key="2">
    <source>
        <dbReference type="Proteomes" id="UP001234581"/>
    </source>
</evidence>
<reference evidence="1 2" key="1">
    <citation type="submission" date="2023-03" db="EMBL/GenBank/DDBJ databases">
        <title>Genome sequence of Lichtheimia ornata CBS 291.66.</title>
        <authorList>
            <person name="Mohabir J.T."/>
            <person name="Shea T.P."/>
            <person name="Kurbessoian T."/>
            <person name="Berby B."/>
            <person name="Fontaine J."/>
            <person name="Livny J."/>
            <person name="Gnirke A."/>
            <person name="Stajich J.E."/>
            <person name="Cuomo C.A."/>
        </authorList>
    </citation>
    <scope>NUCLEOTIDE SEQUENCE [LARGE SCALE GENOMIC DNA]</scope>
    <source>
        <strain evidence="1">CBS 291.66</strain>
    </source>
</reference>
<name>A0AAD7XVB6_9FUNG</name>
<comment type="caution">
    <text evidence="1">The sequence shown here is derived from an EMBL/GenBank/DDBJ whole genome shotgun (WGS) entry which is preliminary data.</text>
</comment>
<dbReference type="RefSeq" id="XP_058343312.1">
    <property type="nucleotide sequence ID" value="XM_058485789.1"/>
</dbReference>
<dbReference type="GeneID" id="83213163"/>
<gene>
    <name evidence="1" type="ORF">O0I10_005751</name>
</gene>
<proteinExistence type="predicted"/>
<evidence type="ECO:0000313" key="1">
    <source>
        <dbReference type="EMBL" id="KAJ8658399.1"/>
    </source>
</evidence>
<accession>A0AAD7XVB6</accession>
<dbReference type="Proteomes" id="UP001234581">
    <property type="component" value="Unassembled WGS sequence"/>
</dbReference>
<keyword evidence="2" id="KW-1185">Reference proteome</keyword>
<sequence length="70" mass="8581">MSKPTWTYYHQRRQWQSTTCRRRRAHRSHYSNSNRHSISNNLLTITFNEQYRTFVQPFNFEQQSTTGGRV</sequence>
<protein>
    <submittedName>
        <fullName evidence="1">Uncharacterized protein</fullName>
    </submittedName>
</protein>
<dbReference type="AlphaFoldDB" id="A0AAD7XVB6"/>
<dbReference type="EMBL" id="JARTCD010000024">
    <property type="protein sequence ID" value="KAJ8658399.1"/>
    <property type="molecule type" value="Genomic_DNA"/>
</dbReference>